<evidence type="ECO:0000313" key="2">
    <source>
        <dbReference type="Proteomes" id="UP001265746"/>
    </source>
</evidence>
<keyword evidence="2" id="KW-1185">Reference proteome</keyword>
<comment type="caution">
    <text evidence="1">The sequence shown here is derived from an EMBL/GenBank/DDBJ whole genome shotgun (WGS) entry which is preliminary data.</text>
</comment>
<dbReference type="Proteomes" id="UP001265746">
    <property type="component" value="Unassembled WGS sequence"/>
</dbReference>
<name>A0AAD9W9P9_PHOAM</name>
<dbReference type="AlphaFoldDB" id="A0AAD9W9P9"/>
<proteinExistence type="predicted"/>
<dbReference type="EMBL" id="JAUJFL010000001">
    <property type="protein sequence ID" value="KAK2614943.1"/>
    <property type="molecule type" value="Genomic_DNA"/>
</dbReference>
<protein>
    <submittedName>
        <fullName evidence="1">Uncharacterized protein</fullName>
    </submittedName>
</protein>
<organism evidence="1 2">
    <name type="scientific">Phomopsis amygdali</name>
    <name type="common">Fusicoccum amygdali</name>
    <dbReference type="NCBI Taxonomy" id="1214568"/>
    <lineage>
        <taxon>Eukaryota</taxon>
        <taxon>Fungi</taxon>
        <taxon>Dikarya</taxon>
        <taxon>Ascomycota</taxon>
        <taxon>Pezizomycotina</taxon>
        <taxon>Sordariomycetes</taxon>
        <taxon>Sordariomycetidae</taxon>
        <taxon>Diaporthales</taxon>
        <taxon>Diaporthaceae</taxon>
        <taxon>Diaporthe</taxon>
    </lineage>
</organism>
<accession>A0AAD9W9P9</accession>
<sequence>MDQRTKSSNSNNITIIVTIMAPARHTLRTAVPRADFLWEPRSTVLRQEREDRAVVAALHDHGVLAVPQRVSGGNVCLQIERELAGMLDAACRAVDAEPDLLRGMEAFEFVGDHLWHSGVLSWARAGALEEELFINLFFEVYRRRLDWYANPREPFNFSDHGPLAHSVDTFHNIASDYWGQTDFEMWAMAHAPVIEFPGAVGQGNDPVAVAPHTMAMGALAVADEGHPQMHHDPGGQDEEMDIEMGDTVEEMRERLARTGLGVQEDVEMKE</sequence>
<reference evidence="1" key="1">
    <citation type="submission" date="2023-06" db="EMBL/GenBank/DDBJ databases">
        <authorList>
            <person name="Noh H."/>
        </authorList>
    </citation>
    <scope>NUCLEOTIDE SEQUENCE</scope>
    <source>
        <strain evidence="1">DUCC20226</strain>
    </source>
</reference>
<gene>
    <name evidence="1" type="ORF">N8I77_001731</name>
</gene>
<evidence type="ECO:0000313" key="1">
    <source>
        <dbReference type="EMBL" id="KAK2614943.1"/>
    </source>
</evidence>